<keyword evidence="3" id="KW-1185">Reference proteome</keyword>
<proteinExistence type="predicted"/>
<evidence type="ECO:0000313" key="3">
    <source>
        <dbReference type="Proteomes" id="UP000544331"/>
    </source>
</evidence>
<dbReference type="Proteomes" id="UP000544331">
    <property type="component" value="Unassembled WGS sequence"/>
</dbReference>
<feature type="compositionally biased region" description="Polar residues" evidence="1">
    <location>
        <begin position="120"/>
        <end position="142"/>
    </location>
</feature>
<dbReference type="EMBL" id="JAAOAN010000349">
    <property type="protein sequence ID" value="KAF5709946.1"/>
    <property type="molecule type" value="Genomic_DNA"/>
</dbReference>
<feature type="region of interest" description="Disordered" evidence="1">
    <location>
        <begin position="120"/>
        <end position="147"/>
    </location>
</feature>
<dbReference type="AlphaFoldDB" id="A0A8H6DA09"/>
<accession>A0A8H6DA09</accession>
<feature type="region of interest" description="Disordered" evidence="1">
    <location>
        <begin position="8"/>
        <end position="54"/>
    </location>
</feature>
<feature type="compositionally biased region" description="Polar residues" evidence="1">
    <location>
        <begin position="29"/>
        <end position="54"/>
    </location>
</feature>
<protein>
    <submittedName>
        <fullName evidence="2">Uncharacterized protein</fullName>
    </submittedName>
</protein>
<sequence length="228" mass="26255">MCLLKMLRTSGTRQMSKPKSEPVFYEQPKGNSRTDYSSQQVSSVSAGETSAGRSSLPSYCDFYTECPVEEEEPFWSLLEGEWHEDPRKCTLRMKQEYLDQFGNPFDAWDKYKNYTAESESNLKSWPSPKSTHSISPPTSDSKQIPGWTGQYSSTTEYVASPEATQWTGEYSSMIEYSASPEVSQWTGQYSDPYEYSVSPKMTRLGKWEKSMIPRDKPDFKWILEYTPE</sequence>
<comment type="caution">
    <text evidence="2">The sequence shown here is derived from an EMBL/GenBank/DDBJ whole genome shotgun (WGS) entry which is preliminary data.</text>
</comment>
<name>A0A8H6DA09_9HYPO</name>
<organism evidence="2 3">
    <name type="scientific">Fusarium mundagurra</name>
    <dbReference type="NCBI Taxonomy" id="1567541"/>
    <lineage>
        <taxon>Eukaryota</taxon>
        <taxon>Fungi</taxon>
        <taxon>Dikarya</taxon>
        <taxon>Ascomycota</taxon>
        <taxon>Pezizomycotina</taxon>
        <taxon>Sordariomycetes</taxon>
        <taxon>Hypocreomycetidae</taxon>
        <taxon>Hypocreales</taxon>
        <taxon>Nectriaceae</taxon>
        <taxon>Fusarium</taxon>
        <taxon>Fusarium fujikuroi species complex</taxon>
    </lineage>
</organism>
<gene>
    <name evidence="2" type="ORF">FMUND_9790</name>
</gene>
<evidence type="ECO:0000313" key="2">
    <source>
        <dbReference type="EMBL" id="KAF5709946.1"/>
    </source>
</evidence>
<dbReference type="OrthoDB" id="5063014at2759"/>
<reference evidence="2 3" key="1">
    <citation type="submission" date="2020-05" db="EMBL/GenBank/DDBJ databases">
        <title>Identification and distribution of gene clusters putatively required for synthesis of sphingolipid metabolism inhibitors in phylogenetically diverse species of the filamentous fungus Fusarium.</title>
        <authorList>
            <person name="Kim H.-S."/>
            <person name="Busman M."/>
            <person name="Brown D.W."/>
            <person name="Divon H."/>
            <person name="Uhlig S."/>
            <person name="Proctor R.H."/>
        </authorList>
    </citation>
    <scope>NUCLEOTIDE SEQUENCE [LARGE SCALE GENOMIC DNA]</scope>
    <source>
        <strain evidence="2 3">NRRL 66235</strain>
    </source>
</reference>
<evidence type="ECO:0000256" key="1">
    <source>
        <dbReference type="SAM" id="MobiDB-lite"/>
    </source>
</evidence>